<reference evidence="2 3" key="1">
    <citation type="journal article" date="2018" name="Front. Plant Sci.">
        <title>Red Clover (Trifolium pratense) and Zigzag Clover (T. medium) - A Picture of Genomic Similarities and Differences.</title>
        <authorList>
            <person name="Dluhosova J."/>
            <person name="Istvanek J."/>
            <person name="Nedelnik J."/>
            <person name="Repkova J."/>
        </authorList>
    </citation>
    <scope>NUCLEOTIDE SEQUENCE [LARGE SCALE GENOMIC DNA]</scope>
    <source>
        <strain evidence="3">cv. 10/8</strain>
        <tissue evidence="2">Leaf</tissue>
    </source>
</reference>
<evidence type="ECO:0000313" key="3">
    <source>
        <dbReference type="Proteomes" id="UP000265520"/>
    </source>
</evidence>
<organism evidence="2 3">
    <name type="scientific">Trifolium medium</name>
    <dbReference type="NCBI Taxonomy" id="97028"/>
    <lineage>
        <taxon>Eukaryota</taxon>
        <taxon>Viridiplantae</taxon>
        <taxon>Streptophyta</taxon>
        <taxon>Embryophyta</taxon>
        <taxon>Tracheophyta</taxon>
        <taxon>Spermatophyta</taxon>
        <taxon>Magnoliopsida</taxon>
        <taxon>eudicotyledons</taxon>
        <taxon>Gunneridae</taxon>
        <taxon>Pentapetalae</taxon>
        <taxon>rosids</taxon>
        <taxon>fabids</taxon>
        <taxon>Fabales</taxon>
        <taxon>Fabaceae</taxon>
        <taxon>Papilionoideae</taxon>
        <taxon>50 kb inversion clade</taxon>
        <taxon>NPAAA clade</taxon>
        <taxon>Hologalegina</taxon>
        <taxon>IRL clade</taxon>
        <taxon>Trifolieae</taxon>
        <taxon>Trifolium</taxon>
    </lineage>
</organism>
<evidence type="ECO:0000313" key="2">
    <source>
        <dbReference type="EMBL" id="MCI56244.1"/>
    </source>
</evidence>
<feature type="non-terminal residue" evidence="2">
    <location>
        <position position="52"/>
    </location>
</feature>
<name>A0A392T6U4_9FABA</name>
<proteinExistence type="predicted"/>
<feature type="compositionally biased region" description="Polar residues" evidence="1">
    <location>
        <begin position="32"/>
        <end position="43"/>
    </location>
</feature>
<sequence>MRFTHEAEVKLENPSILQQSVRLARGVMPPRIQQNPGSRNATFHAQAEPESP</sequence>
<comment type="caution">
    <text evidence="2">The sequence shown here is derived from an EMBL/GenBank/DDBJ whole genome shotgun (WGS) entry which is preliminary data.</text>
</comment>
<dbReference type="AlphaFoldDB" id="A0A392T6U4"/>
<evidence type="ECO:0000256" key="1">
    <source>
        <dbReference type="SAM" id="MobiDB-lite"/>
    </source>
</evidence>
<dbReference type="EMBL" id="LXQA010509205">
    <property type="protein sequence ID" value="MCI56244.1"/>
    <property type="molecule type" value="Genomic_DNA"/>
</dbReference>
<feature type="region of interest" description="Disordered" evidence="1">
    <location>
        <begin position="29"/>
        <end position="52"/>
    </location>
</feature>
<protein>
    <submittedName>
        <fullName evidence="2">Uncharacterized protein</fullName>
    </submittedName>
</protein>
<keyword evidence="3" id="KW-1185">Reference proteome</keyword>
<dbReference type="Proteomes" id="UP000265520">
    <property type="component" value="Unassembled WGS sequence"/>
</dbReference>
<accession>A0A392T6U4</accession>